<dbReference type="Pfam" id="PF18833">
    <property type="entry name" value="TPR_22"/>
    <property type="match status" value="1"/>
</dbReference>
<comment type="caution">
    <text evidence="4">The sequence shown here is derived from an EMBL/GenBank/DDBJ whole genome shotgun (WGS) entry which is preliminary data.</text>
</comment>
<reference evidence="4" key="1">
    <citation type="submission" date="2022-10" db="EMBL/GenBank/DDBJ databases">
        <title>Culturing micro-colonial fungi from biological soil crusts in the Mojave desert and describing Neophaeococcomyces mojavensis, and introducing the new genera and species Taxawa tesnikishii.</title>
        <authorList>
            <person name="Kurbessoian T."/>
            <person name="Stajich J.E."/>
        </authorList>
    </citation>
    <scope>NUCLEOTIDE SEQUENCE</scope>
    <source>
        <strain evidence="4">TK_41</strain>
    </source>
</reference>
<dbReference type="EMBL" id="JAPDRK010000006">
    <property type="protein sequence ID" value="KAJ9611692.1"/>
    <property type="molecule type" value="Genomic_DNA"/>
</dbReference>
<feature type="repeat" description="TPR" evidence="3">
    <location>
        <begin position="440"/>
        <end position="473"/>
    </location>
</feature>
<dbReference type="Pfam" id="PF14559">
    <property type="entry name" value="TPR_19"/>
    <property type="match status" value="1"/>
</dbReference>
<feature type="repeat" description="TPR" evidence="3">
    <location>
        <begin position="968"/>
        <end position="1001"/>
    </location>
</feature>
<gene>
    <name evidence="4" type="primary">SKI3</name>
    <name evidence="4" type="ORF">H2200_004876</name>
</gene>
<dbReference type="InterPro" id="IPR011990">
    <property type="entry name" value="TPR-like_helical_dom_sf"/>
</dbReference>
<dbReference type="PANTHER" id="PTHR15704:SF7">
    <property type="entry name" value="SUPERKILLER COMPLEX PROTEIN 3"/>
    <property type="match status" value="1"/>
</dbReference>
<evidence type="ECO:0000256" key="1">
    <source>
        <dbReference type="ARBA" id="ARBA00022737"/>
    </source>
</evidence>
<sequence length="1401" mass="155479">MASSKAALKAIKTSLDGSQFAKAAEQADDLLKQDAKNHTACLFLGFAREKLGDLEASEKALLKAAAIKPDDAQAYKGLVALYEKQGGAKLDQYHDAAFKLAEIYAQAEDRAQCQNVIDKYEQFAKRHGSRAQYRQALELILPTSSLYPILEGRVFQPSLTYLRILESAEAEEKEWINTQIGERRTRLGAKIDQVTNQVKCEAISKFEIEEKYAALIDWTRDDDARHDLERKSFQRMFDNLLVLPQEAKPDQRDKILNMANGMVIIKHPFPLAWRTALEWVDAEEVSDWDVNIFREYIGYFPDDGLSKVLRGFLDSDASPFPRPTMEEKEDEETPQRLSEADQIILMSEGLDECPDSLLGHRLMALVYLHLKEWSSTVDTARKAKKLHAEAQQRYAIDLQNSIDGVDLILAKSLITYQSPRNHPEAKELFQGVLNRKPKLTPALLGIGLIYEEDEDYSEAVKFFIQAAERDPANIRIKLELAWCRAHSGQLQQGLDELEGVLSTIEWEKAANQDLVMKSVTLFRIAYCYWELNSSHSARKNKSGPYQYLISSVKANPSYAPAYTLLGVYFQDYARNKARARVALQKAFELSTSELEAAHRLARAFADSSEWDLVELVATRVVNSGKARPAPGSKKKAHSWPYAALGVVQMNKQHYSQAIVSFQSALRISPDDYYCWVGLGESYHNAGRHIAATKAFAKAETIQHGLSQEETWFAKYMLANVQREMGSFDEAIAAYKDVLVLKPGEFGVLIALLQTISESAWAKVALGMFGEAAKLASGAIDVAVEVAQERTDVFNLWKSVADACSVLGHVKVYAGTADPCKVSELLQTSLHDAFKILVETDKVDLDSFTPTEESTASDKADQYLLASILAHKRAIHASATDQHAQAVAWYNLGWAEHQAYTSGGVSLTTEGKKPRRFLKAAMKCFKRAIELEAGNSEFWNALGVVTMTLSPKVSQHSFVRSLHLNDHSARTWTNLGVLYLVNNDNQLANDSFTRAQSEDPEYADAWIGQGLLATLFGKLAEARGLFMHAFEIADSSILPAKRHYALSAFDHLVKDPSRSQEVSALLKPLFAMRQFHAQEPADMIATHLMALFAERVGDHTTSAEVLQEVCDDAEAEYEKSESDEYLVRFAQAKADLARAQLACGQYADAIENAETAIDLSGEDGELGPTYAEIRQKWRLSAHITAGLAHSHLKQIESSIQMFEVALQESKGQPDVVCMLAQVLWAKGGTAEKDAARTQLFNVVHAHPNYVQAPALLAVMGLLDEDEKVLKAVEDNLKALRRNDQVSVPDKIRVSKVLAGIAGCRPRQVGAEGVDQVAVVTDALNGIMLAPGQPQGWLELAQAVGSDEAFYAAEMAILNAERQIPSGGDLTAEDLARAYEGTDETENALKAKMLAPWRFEIDS</sequence>
<proteinExistence type="predicted"/>
<dbReference type="Gene3D" id="1.25.40.10">
    <property type="entry name" value="Tetratricopeptide repeat domain"/>
    <property type="match status" value="6"/>
</dbReference>
<dbReference type="InterPro" id="IPR019734">
    <property type="entry name" value="TPR_rpt"/>
</dbReference>
<dbReference type="Pfam" id="PF13432">
    <property type="entry name" value="TPR_16"/>
    <property type="match status" value="2"/>
</dbReference>
<dbReference type="SMART" id="SM00028">
    <property type="entry name" value="TPR"/>
    <property type="match status" value="10"/>
</dbReference>
<accession>A0AA38XEQ6</accession>
<dbReference type="InterPro" id="IPR040962">
    <property type="entry name" value="TPR_22"/>
</dbReference>
<evidence type="ECO:0000313" key="4">
    <source>
        <dbReference type="EMBL" id="KAJ9611692.1"/>
    </source>
</evidence>
<dbReference type="SUPFAM" id="SSF48452">
    <property type="entry name" value="TPR-like"/>
    <property type="match status" value="4"/>
</dbReference>
<keyword evidence="5" id="KW-1185">Reference proteome</keyword>
<dbReference type="PANTHER" id="PTHR15704">
    <property type="entry name" value="SUPERKILLER 3 PROTEIN-RELATED"/>
    <property type="match status" value="1"/>
</dbReference>
<dbReference type="GO" id="GO:0006401">
    <property type="term" value="P:RNA catabolic process"/>
    <property type="evidence" value="ECO:0007669"/>
    <property type="project" value="InterPro"/>
</dbReference>
<evidence type="ECO:0000313" key="5">
    <source>
        <dbReference type="Proteomes" id="UP001172673"/>
    </source>
</evidence>
<dbReference type="GO" id="GO:0055087">
    <property type="term" value="C:Ski complex"/>
    <property type="evidence" value="ECO:0007669"/>
    <property type="project" value="InterPro"/>
</dbReference>
<feature type="repeat" description="TPR" evidence="3">
    <location>
        <begin position="638"/>
        <end position="671"/>
    </location>
</feature>
<dbReference type="Proteomes" id="UP001172673">
    <property type="component" value="Unassembled WGS sequence"/>
</dbReference>
<dbReference type="PROSITE" id="PS50005">
    <property type="entry name" value="TPR"/>
    <property type="match status" value="4"/>
</dbReference>
<evidence type="ECO:0000256" key="3">
    <source>
        <dbReference type="PROSITE-ProRule" id="PRU00339"/>
    </source>
</evidence>
<dbReference type="InterPro" id="IPR039226">
    <property type="entry name" value="Ski3/TTC37"/>
</dbReference>
<name>A0AA38XEQ6_9EURO</name>
<protein>
    <submittedName>
        <fullName evidence="4">Superkiller protein 3</fullName>
    </submittedName>
</protein>
<keyword evidence="1" id="KW-0677">Repeat</keyword>
<feature type="repeat" description="TPR" evidence="3">
    <location>
        <begin position="711"/>
        <end position="744"/>
    </location>
</feature>
<organism evidence="4 5">
    <name type="scientific">Cladophialophora chaetospira</name>
    <dbReference type="NCBI Taxonomy" id="386627"/>
    <lineage>
        <taxon>Eukaryota</taxon>
        <taxon>Fungi</taxon>
        <taxon>Dikarya</taxon>
        <taxon>Ascomycota</taxon>
        <taxon>Pezizomycotina</taxon>
        <taxon>Eurotiomycetes</taxon>
        <taxon>Chaetothyriomycetidae</taxon>
        <taxon>Chaetothyriales</taxon>
        <taxon>Herpotrichiellaceae</taxon>
        <taxon>Cladophialophora</taxon>
    </lineage>
</organism>
<keyword evidence="2 3" id="KW-0802">TPR repeat</keyword>
<evidence type="ECO:0000256" key="2">
    <source>
        <dbReference type="ARBA" id="ARBA00022803"/>
    </source>
</evidence>
<dbReference type="Pfam" id="PF13181">
    <property type="entry name" value="TPR_8"/>
    <property type="match status" value="1"/>
</dbReference>